<evidence type="ECO:0000259" key="3">
    <source>
        <dbReference type="Pfam" id="PF03061"/>
    </source>
</evidence>
<dbReference type="Proteomes" id="UP000470384">
    <property type="component" value="Unassembled WGS sequence"/>
</dbReference>
<sequence length="139" mass="14826">MMSQTIPEGFSPHFRKSPLTDPWEPLYSRLLEDRIVLGLRADERHCNSRGIVHGGLITALADNAMGLSCVAAYKAKGFDTPPLVTITLHVDFLRAGSAGQWIEFSTTAIKTGAKIAAAQGVVTADGRDSAYCSATFSAA</sequence>
<dbReference type="Pfam" id="PF03061">
    <property type="entry name" value="4HBT"/>
    <property type="match status" value="1"/>
</dbReference>
<dbReference type="InterPro" id="IPR039298">
    <property type="entry name" value="ACOT13"/>
</dbReference>
<comment type="similarity">
    <text evidence="1">Belongs to the thioesterase PaaI family.</text>
</comment>
<evidence type="ECO:0000313" key="5">
    <source>
        <dbReference type="Proteomes" id="UP000470384"/>
    </source>
</evidence>
<dbReference type="NCBIfam" id="TIGR00369">
    <property type="entry name" value="unchar_dom_1"/>
    <property type="match status" value="1"/>
</dbReference>
<dbReference type="EMBL" id="WXYQ01000004">
    <property type="protein sequence ID" value="NBG94902.1"/>
    <property type="molecule type" value="Genomic_DNA"/>
</dbReference>
<evidence type="ECO:0000256" key="2">
    <source>
        <dbReference type="ARBA" id="ARBA00022801"/>
    </source>
</evidence>
<name>A0A845Q8F0_9HYPH</name>
<feature type="domain" description="Thioesterase" evidence="3">
    <location>
        <begin position="50"/>
        <end position="127"/>
    </location>
</feature>
<keyword evidence="5" id="KW-1185">Reference proteome</keyword>
<comment type="caution">
    <text evidence="4">The sequence shown here is derived from an EMBL/GenBank/DDBJ whole genome shotgun (WGS) entry which is preliminary data.</text>
</comment>
<dbReference type="CDD" id="cd03443">
    <property type="entry name" value="PaaI_thioesterase"/>
    <property type="match status" value="1"/>
</dbReference>
<dbReference type="InterPro" id="IPR003736">
    <property type="entry name" value="PAAI_dom"/>
</dbReference>
<dbReference type="PANTHER" id="PTHR21660">
    <property type="entry name" value="THIOESTERASE SUPERFAMILY MEMBER-RELATED"/>
    <property type="match status" value="1"/>
</dbReference>
<evidence type="ECO:0000256" key="1">
    <source>
        <dbReference type="ARBA" id="ARBA00008324"/>
    </source>
</evidence>
<dbReference type="InterPro" id="IPR006683">
    <property type="entry name" value="Thioestr_dom"/>
</dbReference>
<dbReference type="Gene3D" id="3.10.129.10">
    <property type="entry name" value="Hotdog Thioesterase"/>
    <property type="match status" value="1"/>
</dbReference>
<organism evidence="4 5">
    <name type="scientific">Pyruvatibacter mobilis</name>
    <dbReference type="NCBI Taxonomy" id="1712261"/>
    <lineage>
        <taxon>Bacteria</taxon>
        <taxon>Pseudomonadati</taxon>
        <taxon>Pseudomonadota</taxon>
        <taxon>Alphaproteobacteria</taxon>
        <taxon>Hyphomicrobiales</taxon>
        <taxon>Parvibaculaceae</taxon>
        <taxon>Pyruvatibacter</taxon>
    </lineage>
</organism>
<evidence type="ECO:0000313" key="4">
    <source>
        <dbReference type="EMBL" id="NBG94902.1"/>
    </source>
</evidence>
<gene>
    <name evidence="4" type="ORF">GTQ45_04065</name>
</gene>
<proteinExistence type="inferred from homology"/>
<protein>
    <submittedName>
        <fullName evidence="4">Hotdog fold thioesterase</fullName>
    </submittedName>
</protein>
<dbReference type="GO" id="GO:0047617">
    <property type="term" value="F:fatty acyl-CoA hydrolase activity"/>
    <property type="evidence" value="ECO:0007669"/>
    <property type="project" value="InterPro"/>
</dbReference>
<keyword evidence="2" id="KW-0378">Hydrolase</keyword>
<dbReference type="PANTHER" id="PTHR21660:SF1">
    <property type="entry name" value="ACYL-COENZYME A THIOESTERASE 13"/>
    <property type="match status" value="1"/>
</dbReference>
<dbReference type="AlphaFoldDB" id="A0A845Q8F0"/>
<dbReference type="OrthoDB" id="7061558at2"/>
<dbReference type="InterPro" id="IPR029069">
    <property type="entry name" value="HotDog_dom_sf"/>
</dbReference>
<dbReference type="SUPFAM" id="SSF54637">
    <property type="entry name" value="Thioesterase/thiol ester dehydrase-isomerase"/>
    <property type="match status" value="1"/>
</dbReference>
<reference evidence="4 5" key="1">
    <citation type="journal article" date="2016" name="Int. J. Syst. Evol. Microbiol.">
        <title>Pyruvatibacter mobilis gen. nov., sp. nov., a marine bacterium from the culture broth of Picochlorum sp. 122.</title>
        <authorList>
            <person name="Wang G."/>
            <person name="Tang M."/>
            <person name="Wu H."/>
            <person name="Dai S."/>
            <person name="Li T."/>
            <person name="Chen C."/>
            <person name="He H."/>
            <person name="Fan J."/>
            <person name="Xiang W."/>
            <person name="Li X."/>
        </authorList>
    </citation>
    <scope>NUCLEOTIDE SEQUENCE [LARGE SCALE GENOMIC DNA]</scope>
    <source>
        <strain evidence="4 5">GYP-11</strain>
    </source>
</reference>
<accession>A0A845Q8F0</accession>